<feature type="site" description="Plays an important role in substrate specificity" evidence="9">
    <location>
        <position position="225"/>
    </location>
</feature>
<dbReference type="GO" id="GO:0030170">
    <property type="term" value="F:pyridoxal phosphate binding"/>
    <property type="evidence" value="ECO:0007669"/>
    <property type="project" value="UniProtKB-UniRule"/>
</dbReference>
<proteinExistence type="inferred from homology"/>
<sequence length="413" mass="44141">MDQLRETDSQIAELIQREAARQANVLRMIPSENYASAAVLTATGSILANKYSEGYPRKRYYQGQEFIDQIEEVAVQRARALFGAEHANVQPYSGSPANMAVYLGLLGAEGRVMGMDLAAGGHLTHGAKVSFSGSYYDVRQYGLSRENGLIDYEAARRLAREFRPQLIFCGASSYPRIIDFAIFGEIAREVGAFLAADISHISGLCVTGLHPHPLPHADVITTTTHKMLRGPRGGMILCRAGLAPAIDKAVFPGLQGGPHNHVTAAIAVALKEASGTAFVEYCRQIVANAKALADELMARGFKLITGGTDNHLALIDASCRGLTGKILAQAMEKAGIVANANKIPFDPRSANDPSGVRLGTPALTSRGMKEPEMRRVAALIDRVTDVVGDEAALAKIRAEVEEMCAAFPAPGIA</sequence>
<dbReference type="Gene3D" id="3.40.640.10">
    <property type="entry name" value="Type I PLP-dependent aspartate aminotransferase-like (Major domain)"/>
    <property type="match status" value="1"/>
</dbReference>
<protein>
    <recommendedName>
        <fullName evidence="9">Serine hydroxymethyltransferase</fullName>
        <shortName evidence="9">SHMT</shortName>
        <shortName evidence="9">Serine methylase</shortName>
        <ecNumber evidence="9">2.1.2.1</ecNumber>
    </recommendedName>
</protein>
<keyword evidence="13" id="KW-1185">Reference proteome</keyword>
<dbReference type="Pfam" id="PF00464">
    <property type="entry name" value="SHMT"/>
    <property type="match status" value="1"/>
</dbReference>
<comment type="catalytic activity">
    <reaction evidence="9">
        <text>(6R)-5,10-methylene-5,6,7,8-tetrahydrofolate + glycine + H2O = (6S)-5,6,7,8-tetrahydrofolate + L-serine</text>
        <dbReference type="Rhea" id="RHEA:15481"/>
        <dbReference type="ChEBI" id="CHEBI:15377"/>
        <dbReference type="ChEBI" id="CHEBI:15636"/>
        <dbReference type="ChEBI" id="CHEBI:33384"/>
        <dbReference type="ChEBI" id="CHEBI:57305"/>
        <dbReference type="ChEBI" id="CHEBI:57453"/>
        <dbReference type="EC" id="2.1.2.1"/>
    </reaction>
</comment>
<dbReference type="OrthoDB" id="9803846at2"/>
<evidence type="ECO:0000256" key="7">
    <source>
        <dbReference type="ARBA" id="ARBA00022679"/>
    </source>
</evidence>
<dbReference type="GO" id="GO:0035999">
    <property type="term" value="P:tetrahydrofolate interconversion"/>
    <property type="evidence" value="ECO:0007669"/>
    <property type="project" value="UniProtKB-UniRule"/>
</dbReference>
<dbReference type="CDD" id="cd00378">
    <property type="entry name" value="SHMT"/>
    <property type="match status" value="1"/>
</dbReference>
<dbReference type="eggNOG" id="COG0112">
    <property type="taxonomic scope" value="Bacteria"/>
</dbReference>
<feature type="domain" description="Serine hydroxymethyltransferase-like" evidence="11">
    <location>
        <begin position="4"/>
        <end position="380"/>
    </location>
</feature>
<accession>E1QLI9</accession>
<dbReference type="PANTHER" id="PTHR11680:SF35">
    <property type="entry name" value="SERINE HYDROXYMETHYLTRANSFERASE 1"/>
    <property type="match status" value="1"/>
</dbReference>
<dbReference type="Gene3D" id="3.90.1150.10">
    <property type="entry name" value="Aspartate Aminotransferase, domain 1"/>
    <property type="match status" value="1"/>
</dbReference>
<feature type="binding site" evidence="9">
    <location>
        <position position="117"/>
    </location>
    <ligand>
        <name>(6S)-5,6,7,8-tetrahydrofolate</name>
        <dbReference type="ChEBI" id="CHEBI:57453"/>
    </ligand>
</feature>
<name>E1QLI9_DESB2</name>
<keyword evidence="8 9" id="KW-0663">Pyridoxal phosphate</keyword>
<dbReference type="FunFam" id="3.40.640.10:FF:000001">
    <property type="entry name" value="Serine hydroxymethyltransferase"/>
    <property type="match status" value="1"/>
</dbReference>
<dbReference type="InterPro" id="IPR049943">
    <property type="entry name" value="Ser_HO-MeTrfase-like"/>
</dbReference>
<dbReference type="GO" id="GO:0005829">
    <property type="term" value="C:cytosol"/>
    <property type="evidence" value="ECO:0007669"/>
    <property type="project" value="TreeGrafter"/>
</dbReference>
<keyword evidence="6 9" id="KW-0554">One-carbon metabolism</keyword>
<evidence type="ECO:0000313" key="12">
    <source>
        <dbReference type="EMBL" id="ADK86424.1"/>
    </source>
</evidence>
<comment type="pathway">
    <text evidence="9">Amino-acid biosynthesis; glycine biosynthesis; glycine from L-serine: step 1/1.</text>
</comment>
<evidence type="ECO:0000256" key="1">
    <source>
        <dbReference type="ARBA" id="ARBA00001933"/>
    </source>
</evidence>
<dbReference type="AlphaFoldDB" id="E1QLI9"/>
<dbReference type="UniPathway" id="UPA00288">
    <property type="reaction ID" value="UER01023"/>
</dbReference>
<evidence type="ECO:0000256" key="8">
    <source>
        <dbReference type="ARBA" id="ARBA00022898"/>
    </source>
</evidence>
<evidence type="ECO:0000256" key="3">
    <source>
        <dbReference type="ARBA" id="ARBA00006376"/>
    </source>
</evidence>
<evidence type="ECO:0000256" key="9">
    <source>
        <dbReference type="HAMAP-Rule" id="MF_00051"/>
    </source>
</evidence>
<keyword evidence="5 9" id="KW-0963">Cytoplasm</keyword>
<dbReference type="PIRSF" id="PIRSF000412">
    <property type="entry name" value="SHMT"/>
    <property type="match status" value="1"/>
</dbReference>
<dbReference type="UniPathway" id="UPA00193"/>
<evidence type="ECO:0000256" key="5">
    <source>
        <dbReference type="ARBA" id="ARBA00022490"/>
    </source>
</evidence>
<evidence type="ECO:0000259" key="11">
    <source>
        <dbReference type="Pfam" id="PF00464"/>
    </source>
</evidence>
<gene>
    <name evidence="9" type="primary">glyA</name>
    <name evidence="12" type="ordered locus">Deba_3071</name>
</gene>
<dbReference type="HAMAP" id="MF_00051">
    <property type="entry name" value="SHMT"/>
    <property type="match status" value="1"/>
</dbReference>
<dbReference type="GO" id="GO:0019264">
    <property type="term" value="P:glycine biosynthetic process from serine"/>
    <property type="evidence" value="ECO:0007669"/>
    <property type="project" value="UniProtKB-UniRule"/>
</dbReference>
<dbReference type="GO" id="GO:0004372">
    <property type="term" value="F:glycine hydroxymethyltransferase activity"/>
    <property type="evidence" value="ECO:0007669"/>
    <property type="project" value="UniProtKB-UniRule"/>
</dbReference>
<dbReference type="InterPro" id="IPR015422">
    <property type="entry name" value="PyrdxlP-dep_Trfase_small"/>
</dbReference>
<evidence type="ECO:0000256" key="2">
    <source>
        <dbReference type="ARBA" id="ARBA00004496"/>
    </source>
</evidence>
<comment type="subcellular location">
    <subcellularLocation>
        <location evidence="2 9">Cytoplasm</location>
    </subcellularLocation>
</comment>
<dbReference type="PANTHER" id="PTHR11680">
    <property type="entry name" value="SERINE HYDROXYMETHYLTRANSFERASE"/>
    <property type="match status" value="1"/>
</dbReference>
<evidence type="ECO:0000256" key="10">
    <source>
        <dbReference type="PIRSR" id="PIRSR000412-50"/>
    </source>
</evidence>
<dbReference type="STRING" id="644282.Deba_3071"/>
<dbReference type="InterPro" id="IPR015421">
    <property type="entry name" value="PyrdxlP-dep_Trfase_major"/>
</dbReference>
<comment type="similarity">
    <text evidence="3 9">Belongs to the SHMT family.</text>
</comment>
<dbReference type="RefSeq" id="WP_013259861.1">
    <property type="nucleotide sequence ID" value="NC_014365.1"/>
</dbReference>
<comment type="pathway">
    <text evidence="9">One-carbon metabolism; tetrahydrofolate interconversion.</text>
</comment>
<comment type="subunit">
    <text evidence="4 9">Homodimer.</text>
</comment>
<keyword evidence="7 9" id="KW-0808">Transferase</keyword>
<dbReference type="KEGG" id="dbr:Deba_3071"/>
<feature type="binding site" evidence="9">
    <location>
        <begin position="121"/>
        <end position="123"/>
    </location>
    <ligand>
        <name>(6S)-5,6,7,8-tetrahydrofolate</name>
        <dbReference type="ChEBI" id="CHEBI:57453"/>
    </ligand>
</feature>
<reference evidence="12 13" key="1">
    <citation type="journal article" date="2010" name="Stand. Genomic Sci.">
        <title>Complete genome sequence of Desulfarculus baarsii type strain (2st14).</title>
        <authorList>
            <person name="Sun H."/>
            <person name="Spring S."/>
            <person name="Lapidus A."/>
            <person name="Davenport K."/>
            <person name="Del Rio T.G."/>
            <person name="Tice H."/>
            <person name="Nolan M."/>
            <person name="Copeland A."/>
            <person name="Cheng J.F."/>
            <person name="Lucas S."/>
            <person name="Tapia R."/>
            <person name="Goodwin L."/>
            <person name="Pitluck S."/>
            <person name="Ivanova N."/>
            <person name="Pagani I."/>
            <person name="Mavromatis K."/>
            <person name="Ovchinnikova G."/>
            <person name="Pati A."/>
            <person name="Chen A."/>
            <person name="Palaniappan K."/>
            <person name="Hauser L."/>
            <person name="Chang Y.J."/>
            <person name="Jeffries C.D."/>
            <person name="Detter J.C."/>
            <person name="Han C."/>
            <person name="Rohde M."/>
            <person name="Brambilla E."/>
            <person name="Goker M."/>
            <person name="Woyke T."/>
            <person name="Bristow J."/>
            <person name="Eisen J.A."/>
            <person name="Markowitz V."/>
            <person name="Hugenholtz P."/>
            <person name="Kyrpides N.C."/>
            <person name="Klenk H.P."/>
            <person name="Land M."/>
        </authorList>
    </citation>
    <scope>NUCLEOTIDE SEQUENCE [LARGE SCALE GENOMIC DNA]</scope>
    <source>
        <strain evidence="13">ATCC 33931 / DSM 2075 / LMG 7858 / VKM B-1802 / 2st14</strain>
    </source>
</reference>
<dbReference type="EC" id="2.1.2.1" evidence="9"/>
<feature type="modified residue" description="N6-(pyridoxal phosphate)lysine" evidence="9 10">
    <location>
        <position position="226"/>
    </location>
</feature>
<dbReference type="InterPro" id="IPR015424">
    <property type="entry name" value="PyrdxlP-dep_Trfase"/>
</dbReference>
<evidence type="ECO:0000256" key="4">
    <source>
        <dbReference type="ARBA" id="ARBA00011738"/>
    </source>
</evidence>
<organism evidence="12 13">
    <name type="scientific">Desulfarculus baarsii (strain ATCC 33931 / DSM 2075 / LMG 7858 / VKM B-1802 / 2st14)</name>
    <dbReference type="NCBI Taxonomy" id="644282"/>
    <lineage>
        <taxon>Bacteria</taxon>
        <taxon>Pseudomonadati</taxon>
        <taxon>Thermodesulfobacteriota</taxon>
        <taxon>Desulfarculia</taxon>
        <taxon>Desulfarculales</taxon>
        <taxon>Desulfarculaceae</taxon>
        <taxon>Desulfarculus</taxon>
    </lineage>
</organism>
<comment type="cofactor">
    <cofactor evidence="1 9 10">
        <name>pyridoxal 5'-phosphate</name>
        <dbReference type="ChEBI" id="CHEBI:597326"/>
    </cofactor>
</comment>
<keyword evidence="9" id="KW-0028">Amino-acid biosynthesis</keyword>
<evidence type="ECO:0000256" key="6">
    <source>
        <dbReference type="ARBA" id="ARBA00022563"/>
    </source>
</evidence>
<comment type="function">
    <text evidence="9">Catalyzes the reversible interconversion of serine and glycine with tetrahydrofolate (THF) serving as the one-carbon carrier. This reaction serves as the major source of one-carbon groups required for the biosynthesis of purines, thymidylate, methionine, and other important biomolecules. Also exhibits THF-independent aldolase activity toward beta-hydroxyamino acids, producing glycine and aldehydes, via a retro-aldol mechanism.</text>
</comment>
<dbReference type="InterPro" id="IPR001085">
    <property type="entry name" value="Ser_HO-MeTrfase"/>
</dbReference>
<dbReference type="NCBIfam" id="NF000586">
    <property type="entry name" value="PRK00011.1"/>
    <property type="match status" value="1"/>
</dbReference>
<dbReference type="SUPFAM" id="SSF53383">
    <property type="entry name" value="PLP-dependent transferases"/>
    <property type="match status" value="1"/>
</dbReference>
<dbReference type="HOGENOM" id="CLU_022477_2_1_7"/>
<dbReference type="EMBL" id="CP002085">
    <property type="protein sequence ID" value="ADK86424.1"/>
    <property type="molecule type" value="Genomic_DNA"/>
</dbReference>
<comment type="caution">
    <text evidence="9">Lacks conserved residue(s) required for the propagation of feature annotation.</text>
</comment>
<dbReference type="InterPro" id="IPR039429">
    <property type="entry name" value="SHMT-like_dom"/>
</dbReference>
<evidence type="ECO:0000313" key="13">
    <source>
        <dbReference type="Proteomes" id="UP000009047"/>
    </source>
</evidence>
<dbReference type="Proteomes" id="UP000009047">
    <property type="component" value="Chromosome"/>
</dbReference>